<dbReference type="KEGG" id="psul:AU252_01000"/>
<proteinExistence type="predicted"/>
<dbReference type="EMBL" id="CP013747">
    <property type="protein sequence ID" value="ALV39913.1"/>
    <property type="molecule type" value="Genomic_DNA"/>
</dbReference>
<reference evidence="1 2" key="1">
    <citation type="submission" date="2015-12" db="EMBL/GenBank/DDBJ databases">
        <authorList>
            <person name="Shamseldin A."/>
            <person name="Moawad H."/>
            <person name="Abd El-Rahim W.M."/>
            <person name="Sadowsky M.J."/>
        </authorList>
    </citation>
    <scope>NUCLEOTIDE SEQUENCE [LARGE SCALE GENOMIC DNA]</scope>
    <source>
        <strain evidence="1 2">Ar51</strain>
    </source>
</reference>
<evidence type="ECO:0008006" key="3">
    <source>
        <dbReference type="Google" id="ProtNLM"/>
    </source>
</evidence>
<dbReference type="AlphaFoldDB" id="A0A0U3F7R7"/>
<evidence type="ECO:0000313" key="1">
    <source>
        <dbReference type="EMBL" id="ALV39913.1"/>
    </source>
</evidence>
<accession>A0A0U3F7R7</accession>
<organism evidence="1">
    <name type="scientific">Pseudarthrobacter sulfonivorans</name>
    <dbReference type="NCBI Taxonomy" id="121292"/>
    <lineage>
        <taxon>Bacteria</taxon>
        <taxon>Bacillati</taxon>
        <taxon>Actinomycetota</taxon>
        <taxon>Actinomycetes</taxon>
        <taxon>Micrococcales</taxon>
        <taxon>Micrococcaceae</taxon>
        <taxon>Pseudarthrobacter</taxon>
    </lineage>
</organism>
<protein>
    <recommendedName>
        <fullName evidence="3">Cupin 2 conserved barrel domain-containing protein</fullName>
    </recommendedName>
</protein>
<sequence>MCLGHFEEAALKFPGLLDSFDPEHAGMHTSQTVDIGIVLEGTVELELDDGATTSLVRGQ</sequence>
<dbReference type="Gene3D" id="2.60.120.10">
    <property type="entry name" value="Jelly Rolls"/>
    <property type="match status" value="1"/>
</dbReference>
<gene>
    <name evidence="1" type="ORF">AU252_01000</name>
</gene>
<name>A0A0U3F7R7_9MICC</name>
<dbReference type="InterPro" id="IPR014710">
    <property type="entry name" value="RmlC-like_jellyroll"/>
</dbReference>
<evidence type="ECO:0000313" key="2">
    <source>
        <dbReference type="Proteomes" id="UP000065151"/>
    </source>
</evidence>
<dbReference type="Proteomes" id="UP000065151">
    <property type="component" value="Chromosome"/>
</dbReference>